<dbReference type="AlphaFoldDB" id="A0A4Y9Z818"/>
<name>A0A4Y9Z818_9AGAM</name>
<organism evidence="2 3">
    <name type="scientific">Dentipellis fragilis</name>
    <dbReference type="NCBI Taxonomy" id="205917"/>
    <lineage>
        <taxon>Eukaryota</taxon>
        <taxon>Fungi</taxon>
        <taxon>Dikarya</taxon>
        <taxon>Basidiomycota</taxon>
        <taxon>Agaricomycotina</taxon>
        <taxon>Agaricomycetes</taxon>
        <taxon>Russulales</taxon>
        <taxon>Hericiaceae</taxon>
        <taxon>Dentipellis</taxon>
    </lineage>
</organism>
<dbReference type="OrthoDB" id="3357408at2759"/>
<feature type="transmembrane region" description="Helical" evidence="1">
    <location>
        <begin position="148"/>
        <end position="174"/>
    </location>
</feature>
<keyword evidence="3" id="KW-1185">Reference proteome</keyword>
<evidence type="ECO:0000256" key="1">
    <source>
        <dbReference type="SAM" id="Phobius"/>
    </source>
</evidence>
<dbReference type="STRING" id="205917.A0A4Y9Z818"/>
<keyword evidence="1" id="KW-0472">Membrane</keyword>
<accession>A0A4Y9Z818</accession>
<comment type="caution">
    <text evidence="2">The sequence shown here is derived from an EMBL/GenBank/DDBJ whole genome shotgun (WGS) entry which is preliminary data.</text>
</comment>
<feature type="transmembrane region" description="Helical" evidence="1">
    <location>
        <begin position="40"/>
        <end position="60"/>
    </location>
</feature>
<sequence>MMSLSTAHVVINFIRSYDILQMSRKKQSEGDYSELCESLFLAKTTIFWIQSALADGVLIWRCFVIISQKRLLVMMLPVLLMMGGLVIGCYCLVKWLPSAPGSDQTTRLAPLISAYFVMTMIINVYCTGAIVAWVAYKARGCERGTQRIMSALATLVRSGALYTAGIIAFLGAQLAKNNGQYPTVDLLPSLAGVVYCMIIIQMYHQPWTEQSYTTQEPSSGFIETFEIDIGLEQSIVGRNLHDAVGKPVNGPHPC</sequence>
<keyword evidence="1" id="KW-0812">Transmembrane</keyword>
<evidence type="ECO:0000313" key="3">
    <source>
        <dbReference type="Proteomes" id="UP000298327"/>
    </source>
</evidence>
<feature type="transmembrane region" description="Helical" evidence="1">
    <location>
        <begin position="186"/>
        <end position="203"/>
    </location>
</feature>
<dbReference type="Proteomes" id="UP000298327">
    <property type="component" value="Unassembled WGS sequence"/>
</dbReference>
<keyword evidence="1" id="KW-1133">Transmembrane helix</keyword>
<feature type="transmembrane region" description="Helical" evidence="1">
    <location>
        <begin position="72"/>
        <end position="96"/>
    </location>
</feature>
<feature type="transmembrane region" description="Helical" evidence="1">
    <location>
        <begin position="108"/>
        <end position="136"/>
    </location>
</feature>
<evidence type="ECO:0000313" key="2">
    <source>
        <dbReference type="EMBL" id="TFY70915.1"/>
    </source>
</evidence>
<protein>
    <submittedName>
        <fullName evidence="2">Uncharacterized protein</fullName>
    </submittedName>
</protein>
<dbReference type="EMBL" id="SEOQ01000076">
    <property type="protein sequence ID" value="TFY70915.1"/>
    <property type="molecule type" value="Genomic_DNA"/>
</dbReference>
<reference evidence="2 3" key="1">
    <citation type="submission" date="2019-02" db="EMBL/GenBank/DDBJ databases">
        <title>Genome sequencing of the rare red list fungi Dentipellis fragilis.</title>
        <authorList>
            <person name="Buettner E."/>
            <person name="Kellner H."/>
        </authorList>
    </citation>
    <scope>NUCLEOTIDE SEQUENCE [LARGE SCALE GENOMIC DNA]</scope>
    <source>
        <strain evidence="2 3">DSM 105465</strain>
    </source>
</reference>
<proteinExistence type="predicted"/>
<gene>
    <name evidence="2" type="ORF">EVG20_g2104</name>
</gene>